<dbReference type="GO" id="GO:0005884">
    <property type="term" value="C:actin filament"/>
    <property type="evidence" value="ECO:0007669"/>
    <property type="project" value="TreeGrafter"/>
</dbReference>
<feature type="region of interest" description="Disordered" evidence="2">
    <location>
        <begin position="1132"/>
        <end position="1220"/>
    </location>
</feature>
<feature type="compositionally biased region" description="Low complexity" evidence="2">
    <location>
        <begin position="271"/>
        <end position="282"/>
    </location>
</feature>
<feature type="compositionally biased region" description="Pro residues" evidence="2">
    <location>
        <begin position="83"/>
        <end position="103"/>
    </location>
</feature>
<dbReference type="EMBL" id="MU006217">
    <property type="protein sequence ID" value="KAF2832084.1"/>
    <property type="molecule type" value="Genomic_DNA"/>
</dbReference>
<dbReference type="Proteomes" id="UP000799424">
    <property type="component" value="Unassembled WGS sequence"/>
</dbReference>
<feature type="compositionally biased region" description="Polar residues" evidence="2">
    <location>
        <begin position="181"/>
        <end position="206"/>
    </location>
</feature>
<feature type="compositionally biased region" description="Polar residues" evidence="2">
    <location>
        <begin position="716"/>
        <end position="728"/>
    </location>
</feature>
<feature type="compositionally biased region" description="Polar residues" evidence="2">
    <location>
        <begin position="393"/>
        <end position="409"/>
    </location>
</feature>
<evidence type="ECO:0000256" key="1">
    <source>
        <dbReference type="SAM" id="Coils"/>
    </source>
</evidence>
<evidence type="ECO:0000313" key="4">
    <source>
        <dbReference type="Proteomes" id="UP000799424"/>
    </source>
</evidence>
<gene>
    <name evidence="3" type="ORF">CC86DRAFT_365982</name>
</gene>
<feature type="compositionally biased region" description="Low complexity" evidence="2">
    <location>
        <begin position="745"/>
        <end position="760"/>
    </location>
</feature>
<evidence type="ECO:0000256" key="2">
    <source>
        <dbReference type="SAM" id="MobiDB-lite"/>
    </source>
</evidence>
<evidence type="ECO:0000313" key="3">
    <source>
        <dbReference type="EMBL" id="KAF2832084.1"/>
    </source>
</evidence>
<feature type="compositionally biased region" description="Pro residues" evidence="2">
    <location>
        <begin position="560"/>
        <end position="572"/>
    </location>
</feature>
<feature type="compositionally biased region" description="Low complexity" evidence="2">
    <location>
        <begin position="292"/>
        <end position="305"/>
    </location>
</feature>
<feature type="compositionally biased region" description="Polar residues" evidence="2">
    <location>
        <begin position="443"/>
        <end position="469"/>
    </location>
</feature>
<feature type="compositionally biased region" description="Low complexity" evidence="2">
    <location>
        <begin position="36"/>
        <end position="46"/>
    </location>
</feature>
<dbReference type="OrthoDB" id="1883964at2759"/>
<feature type="coiled-coil region" evidence="1">
    <location>
        <begin position="1534"/>
        <end position="1567"/>
    </location>
</feature>
<dbReference type="PANTHER" id="PTHR45691:SF6">
    <property type="entry name" value="PROTEIN DIAPHANOUS"/>
    <property type="match status" value="1"/>
</dbReference>
<feature type="region of interest" description="Disordered" evidence="2">
    <location>
        <begin position="1274"/>
        <end position="1298"/>
    </location>
</feature>
<sequence length="1614" mass="174931">MQNYGQQPGYQRPGSAASFAGQQTAPPVPPYGGGYQSAAPQNQSQWAPPPQNQPSNQQWNQPQQQAAGGYNPGTYGVMGGGNQPPPAYPPQQHDQPPPPPPKPYGFASAPQQPQNQWSQPPQQNFSHAPQQQGGYPTQGGAQSQQQPYNVAAPPPPSATPGGSYFPPAQGGRPGSIYGAQQVGSYSNTLAAGPQQTSTVMSPNEQQPAYIPPSLTGQGVQAYMPSNTNPMPGVYVPPPPDVPAWQQAQHAPLQGGLKKFRYTKPTVDPSFYVQGYQGVQPMQPQQPQPPPGQYAQSPVVSQHPQQPFGPPPPHQYVPHGNMPQQPPPPTHDQFTPQQPQQAPYAQQPQFGQPMQQPGQYQQQASNQPPFDPNTQGQQVQGGQYAQQQGVYGASNVSKPHNDYPQASNMSKPHDPFGNQGASNISKPYNDYQWQAPAPAGQTHGGQDQQNPQIPSESRPPQWQPGHNQAPGSHGSLAGQQYVTAPGQDIEAPKPLSRTDTASSNFFNQPSPQSQPVSPVNNRQSMSFGFSGQTGVGRTGSVSSIALANLHAQREGNRTSSPKPPPPKLPTPPPPRDHQSKFSALGSGGPSDWEHFGDSEVDDEDIYAKKPMPAEIDSVELPGSQPELAAGPSPPSTHGWPSPASQPTPLTSSRSDTYQPTPPPVIAHLAGRPPSQPPQQGFIMGDAAPPPPSISPKPVHGAFEMGDAAWTPPRQRTPKQGTPNQHQSQYQPPPAQQGFVMDDGNWAAQPASAQSRQQTPSQLPQHQPPVITGSSMGDITRGASQRTPTQETSAWKPQQTQQHAAELKAKEEALAHLRLEAEKEKANLHAQIKKLEAEFDQAKAQALDEQTMLQEQIEAMKTAANEAKTGVDAATKEKNLTIERMKEDVEGKEHNIEERDATIAELRRQLEEEKAKEPVKVTPTPGDLIPDLNPWYAGSLERYIAMLRGEAHEAEVEDKIKIFRAFLKAESEVRGIPFYEAPLAAPASESVTPVFAPGASNMSKPVPAPGASNMSKPFAPIGELPQRQHGSHQSNPSLGRRDLSVQVPATRADSPDEEGCDYSPGGRPLLKRKATMPSNDNFPTHQHFGSSTQSTTILTPTSSVDDDSNKTPVQLLPEEQPVYKAYVPPALFSADPTPSSHGRSMSEVSIPAPLTSNISRPTMPSIPSQHHDEIFFGASNQSKPPSRPTSSDSATPKVPVPAPLAFSSSRPVSTAPPSKKDPAETLARLLPSEIAPVTSNHDIEKVRAKLAPLKEVTSNPDDLIKEWEKTAAVTRKKLDQARRTRQEENEEDNNEAFDNNEISYAALNELEDEFKQREAGLKTQEDIDEYKSYVEAVFDNVYDALQSDIKGLMDLYIEAENLLHTSVSGVKSLEPTNDAPSTQASLELVQDVHDLILNRQEAVVAAVAERDKRYKKTQIAPLYVSGNITKMKTVEKHFESAEKQALIRALRDKASKIGELVNAAEDVIFQTVGVESKEIDAIVAAMQSLDDASTDPDLLARAQSTLTHLKSSSTALFKHFTALEIRHNAAVLDAEIAQAKAENADTSRIKELEEEKAKGENKFTEEFKRREEVIGQDADEIAELVTGKASKGAEEVEREKRLKAALEEAKRRNGHA</sequence>
<keyword evidence="4" id="KW-1185">Reference proteome</keyword>
<feature type="region of interest" description="Disordered" evidence="2">
    <location>
        <begin position="230"/>
        <end position="249"/>
    </location>
</feature>
<feature type="compositionally biased region" description="Low complexity" evidence="2">
    <location>
        <begin position="501"/>
        <end position="520"/>
    </location>
</feature>
<feature type="region of interest" description="Disordered" evidence="2">
    <location>
        <begin position="1"/>
        <end position="225"/>
    </location>
</feature>
<keyword evidence="1" id="KW-0175">Coiled coil</keyword>
<reference evidence="3" key="1">
    <citation type="journal article" date="2020" name="Stud. Mycol.">
        <title>101 Dothideomycetes genomes: a test case for predicting lifestyles and emergence of pathogens.</title>
        <authorList>
            <person name="Haridas S."/>
            <person name="Albert R."/>
            <person name="Binder M."/>
            <person name="Bloem J."/>
            <person name="Labutti K."/>
            <person name="Salamov A."/>
            <person name="Andreopoulos B."/>
            <person name="Baker S."/>
            <person name="Barry K."/>
            <person name="Bills G."/>
            <person name="Bluhm B."/>
            <person name="Cannon C."/>
            <person name="Castanera R."/>
            <person name="Culley D."/>
            <person name="Daum C."/>
            <person name="Ezra D."/>
            <person name="Gonzalez J."/>
            <person name="Henrissat B."/>
            <person name="Kuo A."/>
            <person name="Liang C."/>
            <person name="Lipzen A."/>
            <person name="Lutzoni F."/>
            <person name="Magnuson J."/>
            <person name="Mondo S."/>
            <person name="Nolan M."/>
            <person name="Ohm R."/>
            <person name="Pangilinan J."/>
            <person name="Park H.-J."/>
            <person name="Ramirez L."/>
            <person name="Alfaro M."/>
            <person name="Sun H."/>
            <person name="Tritt A."/>
            <person name="Yoshinaga Y."/>
            <person name="Zwiers L.-H."/>
            <person name="Turgeon B."/>
            <person name="Goodwin S."/>
            <person name="Spatafora J."/>
            <person name="Crous P."/>
            <person name="Grigoriev I."/>
        </authorList>
    </citation>
    <scope>NUCLEOTIDE SEQUENCE</scope>
    <source>
        <strain evidence="3">CBS 113818</strain>
    </source>
</reference>
<feature type="region of interest" description="Disordered" evidence="2">
    <location>
        <begin position="268"/>
        <end position="805"/>
    </location>
</feature>
<feature type="compositionally biased region" description="Low complexity" evidence="2">
    <location>
        <begin position="374"/>
        <end position="392"/>
    </location>
</feature>
<feature type="compositionally biased region" description="Polar residues" evidence="2">
    <location>
        <begin position="214"/>
        <end position="225"/>
    </location>
</feature>
<feature type="compositionally biased region" description="Polar residues" evidence="2">
    <location>
        <begin position="770"/>
        <end position="801"/>
    </location>
</feature>
<name>A0A6A7AGN8_9PLEO</name>
<feature type="compositionally biased region" description="Polar residues" evidence="2">
    <location>
        <begin position="1152"/>
        <end position="1166"/>
    </location>
</feature>
<feature type="compositionally biased region" description="Polar residues" evidence="2">
    <location>
        <begin position="641"/>
        <end position="657"/>
    </location>
</feature>
<feature type="compositionally biased region" description="Low complexity" evidence="2">
    <location>
        <begin position="53"/>
        <end position="67"/>
    </location>
</feature>
<feature type="compositionally biased region" description="Basic and acidic residues" evidence="2">
    <location>
        <begin position="1274"/>
        <end position="1285"/>
    </location>
</feature>
<dbReference type="GO" id="GO:0030041">
    <property type="term" value="P:actin filament polymerization"/>
    <property type="evidence" value="ECO:0007669"/>
    <property type="project" value="TreeGrafter"/>
</dbReference>
<protein>
    <submittedName>
        <fullName evidence="3">Uncharacterized protein</fullName>
    </submittedName>
</protein>
<feature type="coiled-coil region" evidence="1">
    <location>
        <begin position="887"/>
        <end position="914"/>
    </location>
</feature>
<proteinExistence type="predicted"/>
<dbReference type="InterPro" id="IPR051412">
    <property type="entry name" value="Formin_Homology_Diaphanous_sf"/>
</dbReference>
<feature type="compositionally biased region" description="Polar residues" evidence="2">
    <location>
        <begin position="1176"/>
        <end position="1192"/>
    </location>
</feature>
<accession>A0A6A7AGN8</accession>
<feature type="compositionally biased region" description="Polar residues" evidence="2">
    <location>
        <begin position="1204"/>
        <end position="1214"/>
    </location>
</feature>
<feature type="compositionally biased region" description="Low complexity" evidence="2">
    <location>
        <begin position="330"/>
        <end position="367"/>
    </location>
</feature>
<feature type="compositionally biased region" description="Low complexity" evidence="2">
    <location>
        <begin position="107"/>
        <end position="142"/>
    </location>
</feature>
<feature type="region of interest" description="Disordered" evidence="2">
    <location>
        <begin position="1004"/>
        <end position="1119"/>
    </location>
</feature>
<dbReference type="PANTHER" id="PTHR45691">
    <property type="entry name" value="PROTEIN DIAPHANOUS"/>
    <property type="match status" value="1"/>
</dbReference>
<organism evidence="3 4">
    <name type="scientific">Ophiobolus disseminans</name>
    <dbReference type="NCBI Taxonomy" id="1469910"/>
    <lineage>
        <taxon>Eukaryota</taxon>
        <taxon>Fungi</taxon>
        <taxon>Dikarya</taxon>
        <taxon>Ascomycota</taxon>
        <taxon>Pezizomycotina</taxon>
        <taxon>Dothideomycetes</taxon>
        <taxon>Pleosporomycetidae</taxon>
        <taxon>Pleosporales</taxon>
        <taxon>Pleosporineae</taxon>
        <taxon>Phaeosphaeriaceae</taxon>
        <taxon>Ophiobolus</taxon>
    </lineage>
</organism>
<feature type="compositionally biased region" description="Polar residues" evidence="2">
    <location>
        <begin position="1134"/>
        <end position="1145"/>
    </location>
</feature>
<feature type="compositionally biased region" description="Polar residues" evidence="2">
    <location>
        <begin position="1074"/>
        <end position="1101"/>
    </location>
</feature>